<dbReference type="EMBL" id="MT143360">
    <property type="protein sequence ID" value="QJA95989.1"/>
    <property type="molecule type" value="Genomic_DNA"/>
</dbReference>
<accession>A0A6M3LP82</accession>
<protein>
    <submittedName>
        <fullName evidence="1">Uncharacterized protein</fullName>
    </submittedName>
</protein>
<name>A0A6M3LP82_9ZZZZ</name>
<dbReference type="AlphaFoldDB" id="A0A6M3LP82"/>
<proteinExistence type="predicted"/>
<reference evidence="1" key="1">
    <citation type="submission" date="2020-03" db="EMBL/GenBank/DDBJ databases">
        <title>The deep terrestrial virosphere.</title>
        <authorList>
            <person name="Holmfeldt K."/>
            <person name="Nilsson E."/>
            <person name="Simone D."/>
            <person name="Lopez-Fernandez M."/>
            <person name="Wu X."/>
            <person name="de Brujin I."/>
            <person name="Lundin D."/>
            <person name="Andersson A."/>
            <person name="Bertilsson S."/>
            <person name="Dopson M."/>
        </authorList>
    </citation>
    <scope>NUCLEOTIDE SEQUENCE</scope>
    <source>
        <strain evidence="1">MM415B05025</strain>
    </source>
</reference>
<sequence length="82" mass="9289">MADGYRGMDHLQYVRACELGFSEGYYLWRDGRTGPVIGYPDGKPVRIPPPQDTPRGPLSPYVAYEHESNRAHAKRIKVEGKI</sequence>
<organism evidence="1">
    <name type="scientific">viral metagenome</name>
    <dbReference type="NCBI Taxonomy" id="1070528"/>
    <lineage>
        <taxon>unclassified sequences</taxon>
        <taxon>metagenomes</taxon>
        <taxon>organismal metagenomes</taxon>
    </lineage>
</organism>
<evidence type="ECO:0000313" key="1">
    <source>
        <dbReference type="EMBL" id="QJA95989.1"/>
    </source>
</evidence>
<gene>
    <name evidence="1" type="ORF">MM415B05025_0015</name>
</gene>